<dbReference type="KEGG" id="bbo:BBOV_IV011390"/>
<reference evidence="2" key="2">
    <citation type="journal article" date="2020" name="Data Brief">
        <title>Transcriptome dataset of Babesia bovis life stages within vertebrate and invertebrate hosts.</title>
        <authorList>
            <person name="Ueti M.W."/>
            <person name="Johnson W.C."/>
            <person name="Kappmeyer L.S."/>
            <person name="Herndon D.R."/>
            <person name="Mousel M.R."/>
            <person name="Reif K.E."/>
            <person name="Taus N.S."/>
            <person name="Ifeonu O.O."/>
            <person name="Silva J.C."/>
            <person name="Suarez C.E."/>
            <person name="Brayton K.A."/>
        </authorList>
    </citation>
    <scope>NUCLEOTIDE SEQUENCE [LARGE SCALE GENOMIC DNA]</scope>
</reference>
<name>A7ASH2_BABBO</name>
<comment type="caution">
    <text evidence="1">The sequence shown here is derived from an EMBL/GenBank/DDBJ whole genome shotgun (WGS) entry which is preliminary data.</text>
</comment>
<keyword evidence="2" id="KW-1185">Reference proteome</keyword>
<dbReference type="GeneID" id="5479293"/>
<dbReference type="eggNOG" id="ENOG502S7RQ">
    <property type="taxonomic scope" value="Eukaryota"/>
</dbReference>
<dbReference type="EMBL" id="AAXT01000002">
    <property type="protein sequence ID" value="EDO07491.1"/>
    <property type="molecule type" value="Genomic_DNA"/>
</dbReference>
<evidence type="ECO:0000313" key="1">
    <source>
        <dbReference type="EMBL" id="EDO07491.1"/>
    </source>
</evidence>
<proteinExistence type="predicted"/>
<dbReference type="PANTHER" id="PTHR37935:SF1">
    <property type="entry name" value="CHROMOSOME UNDETERMINED SCAFFOLD_14, WHOLE GENOME SHOTGUN SEQUENCE"/>
    <property type="match status" value="1"/>
</dbReference>
<sequence>MTVLYVESVRQSVSAATGNAAGGLLYSKTFLDQSLRFLDKLAQDFLNDPATEKLLCKKIEELLVKSQDAINQMVMRVLKDEGVVNMAYELSCDVSEMLCKDPEIIQLVGQLLLDAIYTETAVDGAAKWVVALTEREDVSASLENLICNRVFADAKIQLEALNFCKDVTARFLRDQETRRESLAFLKSLLERPSLQAQISQALLGVVKHSIYPRWLMTQEGTTITGLPKQIERSDKPLEHTSPEALRFF</sequence>
<protein>
    <submittedName>
        <fullName evidence="1">Uncharacterized protein</fullName>
    </submittedName>
</protein>
<dbReference type="Proteomes" id="UP000002173">
    <property type="component" value="Unassembled WGS sequence"/>
</dbReference>
<dbReference type="OMA" id="TTIHCAP"/>
<reference evidence="2" key="3">
    <citation type="journal article" date="2021" name="Int. J. Parasitol.">
        <title>Comparative analysis of gene expression between Babesia bovis blood stages and kinetes allowed by improved genome annotation.</title>
        <authorList>
            <person name="Ueti M.W."/>
            <person name="Johnson W.C."/>
            <person name="Kappmeyer L.S."/>
            <person name="Herndon D.R."/>
            <person name="Mousel M.R."/>
            <person name="Reif K.E."/>
            <person name="Taus N.S."/>
            <person name="Ifeonu O.O."/>
            <person name="Silva J.C."/>
            <person name="Suarez C.E."/>
            <person name="Brayton K.A."/>
        </authorList>
    </citation>
    <scope>NUCLEOTIDE SEQUENCE [LARGE SCALE GENOMIC DNA]</scope>
</reference>
<evidence type="ECO:0000313" key="2">
    <source>
        <dbReference type="Proteomes" id="UP000002173"/>
    </source>
</evidence>
<organism evidence="1 2">
    <name type="scientific">Babesia bovis</name>
    <dbReference type="NCBI Taxonomy" id="5865"/>
    <lineage>
        <taxon>Eukaryota</taxon>
        <taxon>Sar</taxon>
        <taxon>Alveolata</taxon>
        <taxon>Apicomplexa</taxon>
        <taxon>Aconoidasida</taxon>
        <taxon>Piroplasmida</taxon>
        <taxon>Babesiidae</taxon>
        <taxon>Babesia</taxon>
    </lineage>
</organism>
<gene>
    <name evidence="1" type="ORF">BBOV_IV011390</name>
</gene>
<accession>A7ASH2</accession>
<dbReference type="PANTHER" id="PTHR37935">
    <property type="entry name" value="CHROMOSOME UNDETERMINED SCAFFOLD_14, WHOLE GENOME SHOTGUN SEQUENCE"/>
    <property type="match status" value="1"/>
</dbReference>
<dbReference type="VEuPathDB" id="PiroplasmaDB:BBOV_IV011390"/>
<dbReference type="AlphaFoldDB" id="A7ASH2"/>
<dbReference type="InParanoid" id="A7ASH2"/>
<reference evidence="1 2" key="1">
    <citation type="journal article" date="2007" name="PLoS Pathog.">
        <title>Genome sequence of Babesia bovis and comparative analysis of apicomplexan hemoprotozoa.</title>
        <authorList>
            <person name="Brayton K.A."/>
            <person name="Lau A.O.T."/>
            <person name="Herndon D.R."/>
            <person name="Hannick L."/>
            <person name="Kappmeyer L.S."/>
            <person name="Berens S.J."/>
            <person name="Bidwell S.L."/>
            <person name="Brown W.C."/>
            <person name="Crabtree J."/>
            <person name="Fadrosh D."/>
            <person name="Feldblum T."/>
            <person name="Forberger H.A."/>
            <person name="Haas B.J."/>
            <person name="Howell J.M."/>
            <person name="Khouri H."/>
            <person name="Koo H."/>
            <person name="Mann D.J."/>
            <person name="Norimine J."/>
            <person name="Paulsen I.T."/>
            <person name="Radune D."/>
            <person name="Ren Q."/>
            <person name="Smith R.K. Jr."/>
            <person name="Suarez C.E."/>
            <person name="White O."/>
            <person name="Wortman J.R."/>
            <person name="Knowles D.P. Jr."/>
            <person name="McElwain T.F."/>
            <person name="Nene V.M."/>
        </authorList>
    </citation>
    <scope>NUCLEOTIDE SEQUENCE [LARGE SCALE GENOMIC DNA]</scope>
    <source>
        <strain evidence="1">T2Bo</strain>
    </source>
</reference>